<name>A0A5B8G456_9RHOB</name>
<dbReference type="PANTHER" id="PTHR30055:SF148">
    <property type="entry name" value="TETR-FAMILY TRANSCRIPTIONAL REGULATOR"/>
    <property type="match status" value="1"/>
</dbReference>
<keyword evidence="2 4" id="KW-0238">DNA-binding</keyword>
<keyword evidence="1" id="KW-0805">Transcription regulation</keyword>
<evidence type="ECO:0000256" key="4">
    <source>
        <dbReference type="PROSITE-ProRule" id="PRU00335"/>
    </source>
</evidence>
<geneLocation type="plasmid" evidence="8">
    <name>pd4m1a</name>
</geneLocation>
<dbReference type="InterPro" id="IPR036271">
    <property type="entry name" value="Tet_transcr_reg_TetR-rel_C_sf"/>
</dbReference>
<sequence length="201" mass="21606">MPKEQPVAESSDRPARRGRPRSVATEQAILLSAYDIMAEEGLAAATIDAVARRSKVSKMTIYKWWPSREALLIDAFLMRAAALLPLGAGGAPLDVVEDHAAAYAEALAGDFGKVQLAVVAECITNGGSAAIFSERYLGPRRAALLEVLRAGQAGGSITRAQEAGDLYDQIYGTLFYQYVFGFRAPARDHARALVRAVLTRP</sequence>
<dbReference type="InterPro" id="IPR009057">
    <property type="entry name" value="Homeodomain-like_sf"/>
</dbReference>
<dbReference type="PROSITE" id="PS50977">
    <property type="entry name" value="HTH_TETR_2"/>
    <property type="match status" value="1"/>
</dbReference>
<dbReference type="PRINTS" id="PR00455">
    <property type="entry name" value="HTHTETR"/>
</dbReference>
<keyword evidence="7" id="KW-0614">Plasmid</keyword>
<organism evidence="7 8">
    <name type="scientific">Paroceanicella profunda</name>
    <dbReference type="NCBI Taxonomy" id="2579971"/>
    <lineage>
        <taxon>Bacteria</taxon>
        <taxon>Pseudomonadati</taxon>
        <taxon>Pseudomonadota</taxon>
        <taxon>Alphaproteobacteria</taxon>
        <taxon>Rhodobacterales</taxon>
        <taxon>Paracoccaceae</taxon>
        <taxon>Paroceanicella</taxon>
    </lineage>
</organism>
<dbReference type="InterPro" id="IPR001647">
    <property type="entry name" value="HTH_TetR"/>
</dbReference>
<dbReference type="EMBL" id="CP040819">
    <property type="protein sequence ID" value="QDL94219.1"/>
    <property type="molecule type" value="Genomic_DNA"/>
</dbReference>
<dbReference type="OrthoDB" id="9796019at2"/>
<dbReference type="InterPro" id="IPR050109">
    <property type="entry name" value="HTH-type_TetR-like_transc_reg"/>
</dbReference>
<dbReference type="Pfam" id="PF00440">
    <property type="entry name" value="TetR_N"/>
    <property type="match status" value="1"/>
</dbReference>
<accession>A0A5B8G456</accession>
<evidence type="ECO:0000256" key="3">
    <source>
        <dbReference type="ARBA" id="ARBA00023163"/>
    </source>
</evidence>
<feature type="region of interest" description="Disordered" evidence="5">
    <location>
        <begin position="1"/>
        <end position="21"/>
    </location>
</feature>
<dbReference type="KEGG" id="ppru:FDP22_20410"/>
<evidence type="ECO:0000259" key="6">
    <source>
        <dbReference type="PROSITE" id="PS50977"/>
    </source>
</evidence>
<dbReference type="SUPFAM" id="SSF46689">
    <property type="entry name" value="Homeodomain-like"/>
    <property type="match status" value="1"/>
</dbReference>
<evidence type="ECO:0000256" key="2">
    <source>
        <dbReference type="ARBA" id="ARBA00023125"/>
    </source>
</evidence>
<dbReference type="Proteomes" id="UP000305888">
    <property type="component" value="Plasmid pD4M1A"/>
</dbReference>
<dbReference type="PANTHER" id="PTHR30055">
    <property type="entry name" value="HTH-TYPE TRANSCRIPTIONAL REGULATOR RUTR"/>
    <property type="match status" value="1"/>
</dbReference>
<dbReference type="AlphaFoldDB" id="A0A5B8G456"/>
<keyword evidence="8" id="KW-1185">Reference proteome</keyword>
<dbReference type="SUPFAM" id="SSF48498">
    <property type="entry name" value="Tetracyclin repressor-like, C-terminal domain"/>
    <property type="match status" value="1"/>
</dbReference>
<evidence type="ECO:0000313" key="7">
    <source>
        <dbReference type="EMBL" id="QDL94219.1"/>
    </source>
</evidence>
<dbReference type="Pfam" id="PF16859">
    <property type="entry name" value="TetR_C_11"/>
    <property type="match status" value="1"/>
</dbReference>
<dbReference type="Gene3D" id="1.10.357.10">
    <property type="entry name" value="Tetracycline Repressor, domain 2"/>
    <property type="match status" value="1"/>
</dbReference>
<feature type="DNA-binding region" description="H-T-H motif" evidence="4">
    <location>
        <begin position="46"/>
        <end position="65"/>
    </location>
</feature>
<dbReference type="InterPro" id="IPR011075">
    <property type="entry name" value="TetR_C"/>
</dbReference>
<dbReference type="GO" id="GO:0003700">
    <property type="term" value="F:DNA-binding transcription factor activity"/>
    <property type="evidence" value="ECO:0007669"/>
    <property type="project" value="TreeGrafter"/>
</dbReference>
<keyword evidence="3" id="KW-0804">Transcription</keyword>
<evidence type="ECO:0000256" key="1">
    <source>
        <dbReference type="ARBA" id="ARBA00023015"/>
    </source>
</evidence>
<gene>
    <name evidence="7" type="ORF">FDP22_20410</name>
</gene>
<proteinExistence type="predicted"/>
<dbReference type="Gene3D" id="1.10.10.60">
    <property type="entry name" value="Homeodomain-like"/>
    <property type="match status" value="1"/>
</dbReference>
<reference evidence="7 8" key="1">
    <citation type="submission" date="2019-06" db="EMBL/GenBank/DDBJ databases">
        <title>Genome sequence of Rhodobacteraceae bacterium D4M1.</title>
        <authorList>
            <person name="Cao J."/>
        </authorList>
    </citation>
    <scope>NUCLEOTIDE SEQUENCE [LARGE SCALE GENOMIC DNA]</scope>
    <source>
        <strain evidence="7 8">D4M1</strain>
        <plasmid evidence="8">pd4m1a</plasmid>
    </source>
</reference>
<protein>
    <submittedName>
        <fullName evidence="7">TetR/AcrR family transcriptional regulator</fullName>
    </submittedName>
</protein>
<evidence type="ECO:0000256" key="5">
    <source>
        <dbReference type="SAM" id="MobiDB-lite"/>
    </source>
</evidence>
<feature type="domain" description="HTH tetR-type" evidence="6">
    <location>
        <begin position="23"/>
        <end position="83"/>
    </location>
</feature>
<dbReference type="GO" id="GO:0000976">
    <property type="term" value="F:transcription cis-regulatory region binding"/>
    <property type="evidence" value="ECO:0007669"/>
    <property type="project" value="TreeGrafter"/>
</dbReference>
<evidence type="ECO:0000313" key="8">
    <source>
        <dbReference type="Proteomes" id="UP000305888"/>
    </source>
</evidence>